<proteinExistence type="inferred from homology"/>
<feature type="transmembrane region" description="Helical" evidence="3">
    <location>
        <begin position="147"/>
        <end position="166"/>
    </location>
</feature>
<dbReference type="OrthoDB" id="9782011at2"/>
<dbReference type="InterPro" id="IPR000462">
    <property type="entry name" value="CDP-OH_P_trans"/>
</dbReference>
<feature type="transmembrane region" description="Helical" evidence="3">
    <location>
        <begin position="172"/>
        <end position="193"/>
    </location>
</feature>
<evidence type="ECO:0000256" key="3">
    <source>
        <dbReference type="SAM" id="Phobius"/>
    </source>
</evidence>
<keyword evidence="3" id="KW-0472">Membrane</keyword>
<dbReference type="Proteomes" id="UP000241010">
    <property type="component" value="Unassembled WGS sequence"/>
</dbReference>
<dbReference type="RefSeq" id="WP_107663985.1">
    <property type="nucleotide sequence ID" value="NZ_PZKG01000042.1"/>
</dbReference>
<keyword evidence="5" id="KW-1185">Reference proteome</keyword>
<evidence type="ECO:0000313" key="4">
    <source>
        <dbReference type="EMBL" id="PTE21688.1"/>
    </source>
</evidence>
<feature type="transmembrane region" description="Helical" evidence="3">
    <location>
        <begin position="24"/>
        <end position="42"/>
    </location>
</feature>
<comment type="similarity">
    <text evidence="2">Belongs to the CDP-alcohol phosphatidyltransferase class-I family.</text>
</comment>
<feature type="transmembrane region" description="Helical" evidence="3">
    <location>
        <begin position="205"/>
        <end position="223"/>
    </location>
</feature>
<dbReference type="PROSITE" id="PS00379">
    <property type="entry name" value="CDP_ALCOHOL_P_TRANSF"/>
    <property type="match status" value="1"/>
</dbReference>
<dbReference type="InterPro" id="IPR043130">
    <property type="entry name" value="CDP-OH_PTrfase_TM_dom"/>
</dbReference>
<protein>
    <submittedName>
        <fullName evidence="4">CDP-alcohol phosphatidyltransferase</fullName>
    </submittedName>
</protein>
<dbReference type="Gene3D" id="1.20.120.1760">
    <property type="match status" value="1"/>
</dbReference>
<dbReference type="AlphaFoldDB" id="A0A2T4JUU6"/>
<dbReference type="InterPro" id="IPR048254">
    <property type="entry name" value="CDP_ALCOHOL_P_TRANSF_CS"/>
</dbReference>
<dbReference type="Pfam" id="PF01066">
    <property type="entry name" value="CDP-OH_P_transf"/>
    <property type="match status" value="1"/>
</dbReference>
<keyword evidence="3" id="KW-0812">Transmembrane</keyword>
<feature type="transmembrane region" description="Helical" evidence="3">
    <location>
        <begin position="114"/>
        <end position="135"/>
    </location>
</feature>
<gene>
    <name evidence="4" type="ORF">C5F48_11140</name>
</gene>
<dbReference type="GO" id="GO:0016780">
    <property type="term" value="F:phosphotransferase activity, for other substituted phosphate groups"/>
    <property type="evidence" value="ECO:0007669"/>
    <property type="project" value="InterPro"/>
</dbReference>
<keyword evidence="1 2" id="KW-0808">Transferase</keyword>
<evidence type="ECO:0000256" key="1">
    <source>
        <dbReference type="ARBA" id="ARBA00022679"/>
    </source>
</evidence>
<comment type="caution">
    <text evidence="4">The sequence shown here is derived from an EMBL/GenBank/DDBJ whole genome shotgun (WGS) entry which is preliminary data.</text>
</comment>
<sequence>MTQPPDRVLEPSPVPSGARPGQRIVPLFLLLGLGHLALVWRLGAWTPASEATRAAALLTFGAALALGSLGLSRGYPHDRLGACNAVTQLRAALACCLVLPILDPGLMAALRLDWAVVALALLTLALDGLDGWLARRSGLASSFGARFDMEVDAVFALLLALLVLRLDKAGPWVLLLGLARYGFVLAQAALPWLRGPLPERLSRKAVCVLQIAVLILLLAPPVAPPLSTLLAAVATLALIWSFARDIRWLAARR</sequence>
<dbReference type="GO" id="GO:0008654">
    <property type="term" value="P:phospholipid biosynthetic process"/>
    <property type="evidence" value="ECO:0007669"/>
    <property type="project" value="InterPro"/>
</dbReference>
<dbReference type="GO" id="GO:0016020">
    <property type="term" value="C:membrane"/>
    <property type="evidence" value="ECO:0007669"/>
    <property type="project" value="InterPro"/>
</dbReference>
<keyword evidence="3" id="KW-1133">Transmembrane helix</keyword>
<evidence type="ECO:0000256" key="2">
    <source>
        <dbReference type="RuleBase" id="RU003750"/>
    </source>
</evidence>
<reference evidence="4 5" key="1">
    <citation type="submission" date="2018-03" db="EMBL/GenBank/DDBJ databases">
        <title>Cereibacter changlensis.</title>
        <authorList>
            <person name="Meyer T.E."/>
            <person name="Miller S."/>
            <person name="Lodha T."/>
            <person name="Gandham S."/>
            <person name="Chintalapati S."/>
            <person name="Chintalapati V.R."/>
        </authorList>
    </citation>
    <scope>NUCLEOTIDE SEQUENCE [LARGE SCALE GENOMIC DNA]</scope>
    <source>
        <strain evidence="4 5">JA139</strain>
    </source>
</reference>
<organism evidence="4 5">
    <name type="scientific">Cereibacter changlensis JA139</name>
    <dbReference type="NCBI Taxonomy" id="1188249"/>
    <lineage>
        <taxon>Bacteria</taxon>
        <taxon>Pseudomonadati</taxon>
        <taxon>Pseudomonadota</taxon>
        <taxon>Alphaproteobacteria</taxon>
        <taxon>Rhodobacterales</taxon>
        <taxon>Paracoccaceae</taxon>
        <taxon>Cereibacter</taxon>
    </lineage>
</organism>
<evidence type="ECO:0000313" key="5">
    <source>
        <dbReference type="Proteomes" id="UP000241010"/>
    </source>
</evidence>
<accession>A0A2T4JUU6</accession>
<name>A0A2T4JUU6_9RHOB</name>
<dbReference type="EMBL" id="PZKG01000042">
    <property type="protein sequence ID" value="PTE21688.1"/>
    <property type="molecule type" value="Genomic_DNA"/>
</dbReference>
<feature type="transmembrane region" description="Helical" evidence="3">
    <location>
        <begin position="54"/>
        <end position="71"/>
    </location>
</feature>
<feature type="transmembrane region" description="Helical" evidence="3">
    <location>
        <begin position="83"/>
        <end position="102"/>
    </location>
</feature>